<accession>A0ABV0TQ55</accession>
<protein>
    <submittedName>
        <fullName evidence="1">Uncharacterized protein</fullName>
    </submittedName>
</protein>
<keyword evidence="2" id="KW-1185">Reference proteome</keyword>
<proteinExistence type="predicted"/>
<organism evidence="1 2">
    <name type="scientific">Ilyodon furcidens</name>
    <name type="common">goldbreast splitfin</name>
    <dbReference type="NCBI Taxonomy" id="33524"/>
    <lineage>
        <taxon>Eukaryota</taxon>
        <taxon>Metazoa</taxon>
        <taxon>Chordata</taxon>
        <taxon>Craniata</taxon>
        <taxon>Vertebrata</taxon>
        <taxon>Euteleostomi</taxon>
        <taxon>Actinopterygii</taxon>
        <taxon>Neopterygii</taxon>
        <taxon>Teleostei</taxon>
        <taxon>Neoteleostei</taxon>
        <taxon>Acanthomorphata</taxon>
        <taxon>Ovalentaria</taxon>
        <taxon>Atherinomorphae</taxon>
        <taxon>Cyprinodontiformes</taxon>
        <taxon>Goodeidae</taxon>
        <taxon>Ilyodon</taxon>
    </lineage>
</organism>
<dbReference type="EMBL" id="JAHRIQ010040441">
    <property type="protein sequence ID" value="MEQ2234626.1"/>
    <property type="molecule type" value="Genomic_DNA"/>
</dbReference>
<gene>
    <name evidence="1" type="ORF">ILYODFUR_033432</name>
</gene>
<sequence length="100" mass="11669">MTLKKTDLHVLVNFYQRINHHTQIFHKRTAVGEQGTNHTVMSMQEITFPNSRISVLPLFRFKKVSLNHVCTSLRQSWSILRADGLLLADQFECFLQNRGK</sequence>
<dbReference type="Proteomes" id="UP001482620">
    <property type="component" value="Unassembled WGS sequence"/>
</dbReference>
<evidence type="ECO:0000313" key="1">
    <source>
        <dbReference type="EMBL" id="MEQ2234626.1"/>
    </source>
</evidence>
<evidence type="ECO:0000313" key="2">
    <source>
        <dbReference type="Proteomes" id="UP001482620"/>
    </source>
</evidence>
<reference evidence="1 2" key="1">
    <citation type="submission" date="2021-06" db="EMBL/GenBank/DDBJ databases">
        <authorList>
            <person name="Palmer J.M."/>
        </authorList>
    </citation>
    <scope>NUCLEOTIDE SEQUENCE [LARGE SCALE GENOMIC DNA]</scope>
    <source>
        <strain evidence="2">if_2019</strain>
        <tissue evidence="1">Muscle</tissue>
    </source>
</reference>
<name>A0ABV0TQ55_9TELE</name>
<comment type="caution">
    <text evidence="1">The sequence shown here is derived from an EMBL/GenBank/DDBJ whole genome shotgun (WGS) entry which is preliminary data.</text>
</comment>